<dbReference type="AlphaFoldDB" id="A0A6I3LKG1"/>
<name>A0A6I3LKG1_9FLAO</name>
<dbReference type="EMBL" id="WMJX01000015">
    <property type="protein sequence ID" value="MTG98227.1"/>
    <property type="molecule type" value="Genomic_DNA"/>
</dbReference>
<accession>A0A6I3LKG1</accession>
<dbReference type="Proteomes" id="UP000438760">
    <property type="component" value="Unassembled WGS sequence"/>
</dbReference>
<evidence type="ECO:0008006" key="4">
    <source>
        <dbReference type="Google" id="ProtNLM"/>
    </source>
</evidence>
<evidence type="ECO:0000313" key="2">
    <source>
        <dbReference type="EMBL" id="MTG98227.1"/>
    </source>
</evidence>
<feature type="signal peptide" evidence="1">
    <location>
        <begin position="1"/>
        <end position="22"/>
    </location>
</feature>
<comment type="caution">
    <text evidence="2">The sequence shown here is derived from an EMBL/GenBank/DDBJ whole genome shotgun (WGS) entry which is preliminary data.</text>
</comment>
<sequence length="184" mass="20880">MVLRKVLISKLTIGLLSVLLFSALGCSTSDTSDLTIMDRVSIESINGQYVSLLNTFQNEEVNFEINGNSIFFDAFPLSPIIESNEELVGLSGYTSFSMEFDKWLTENQTGIEVMLRSKDIEVNQKIVDGREKKLRLLFEPKEKGLYVDLGHKLKFELEVKNIVVDNKVLALSKTIVYHIDARRK</sequence>
<dbReference type="RefSeq" id="WP_155092252.1">
    <property type="nucleotide sequence ID" value="NZ_CP102754.1"/>
</dbReference>
<keyword evidence="1" id="KW-0732">Signal</keyword>
<gene>
    <name evidence="2" type="ORF">GJV76_08805</name>
</gene>
<dbReference type="PROSITE" id="PS51257">
    <property type="entry name" value="PROKAR_LIPOPROTEIN"/>
    <property type="match status" value="1"/>
</dbReference>
<protein>
    <recommendedName>
        <fullName evidence="4">DUF4382 domain-containing protein</fullName>
    </recommendedName>
</protein>
<evidence type="ECO:0000313" key="3">
    <source>
        <dbReference type="Proteomes" id="UP000438760"/>
    </source>
</evidence>
<evidence type="ECO:0000256" key="1">
    <source>
        <dbReference type="SAM" id="SignalP"/>
    </source>
</evidence>
<organism evidence="2 3">
    <name type="scientific">Myroides albus</name>
    <dbReference type="NCBI Taxonomy" id="2562892"/>
    <lineage>
        <taxon>Bacteria</taxon>
        <taxon>Pseudomonadati</taxon>
        <taxon>Bacteroidota</taxon>
        <taxon>Flavobacteriia</taxon>
        <taxon>Flavobacteriales</taxon>
        <taxon>Flavobacteriaceae</taxon>
        <taxon>Myroides</taxon>
    </lineage>
</organism>
<feature type="chain" id="PRO_5026166236" description="DUF4382 domain-containing protein" evidence="1">
    <location>
        <begin position="23"/>
        <end position="184"/>
    </location>
</feature>
<keyword evidence="3" id="KW-1185">Reference proteome</keyword>
<proteinExistence type="predicted"/>
<reference evidence="2 3" key="1">
    <citation type="submission" date="2019-11" db="EMBL/GenBank/DDBJ databases">
        <title>Genome of Strain BIT-d1.</title>
        <authorList>
            <person name="Yang Y."/>
        </authorList>
    </citation>
    <scope>NUCLEOTIDE SEQUENCE [LARGE SCALE GENOMIC DNA]</scope>
    <source>
        <strain evidence="2 3">BIT-d1</strain>
    </source>
</reference>